<feature type="domain" description="AprE-like beta-barrel" evidence="2">
    <location>
        <begin position="283"/>
        <end position="372"/>
    </location>
</feature>
<comment type="caution">
    <text evidence="3">The sequence shown here is derived from an EMBL/GenBank/DDBJ whole genome shotgun (WGS) entry which is preliminary data.</text>
</comment>
<dbReference type="Proteomes" id="UP000070529">
    <property type="component" value="Unassembled WGS sequence"/>
</dbReference>
<dbReference type="Pfam" id="PF26002">
    <property type="entry name" value="Beta-barrel_AprE"/>
    <property type="match status" value="1"/>
</dbReference>
<dbReference type="RefSeq" id="WP_067413111.1">
    <property type="nucleotide sequence ID" value="NZ_LNTY01000020.1"/>
</dbReference>
<keyword evidence="1" id="KW-0812">Transmembrane</keyword>
<dbReference type="AlphaFoldDB" id="A0A135IB33"/>
<dbReference type="PANTHER" id="PTHR30386">
    <property type="entry name" value="MEMBRANE FUSION SUBUNIT OF EMRAB-TOLC MULTIDRUG EFFLUX PUMP"/>
    <property type="match status" value="1"/>
</dbReference>
<feature type="transmembrane region" description="Helical" evidence="1">
    <location>
        <begin position="12"/>
        <end position="30"/>
    </location>
</feature>
<name>A0A135IB33_9GAMM</name>
<dbReference type="InterPro" id="IPR058982">
    <property type="entry name" value="Beta-barrel_AprE"/>
</dbReference>
<dbReference type="STRING" id="294935.ATN88_25130"/>
<sequence>MRSIPVSYSPVKTVTFSLFIFVSIFVLVFSTGNYTYTTTVTGSVVDPSITKITATTTGQVFSITNSSSANKGEPIATIVSDNTESADASLLSNNATYTEIQQLINDTQKRMNHEKETREKTKLFLHQAIDSVNSEIKINLSSQKTLLDTRKKINALVKSTQELFKKGHISHNDLTKKELELNNIDTDINTLRGTLSSLEVKKLDYYNQLENSTNTSLSTESQLTDQLFQYRRLLKEFSERYYRSITSPIDLITLKPLVDIGEQIVPGDVLLVGKRITDKKMYFQFKVSQDSVGFINDGDKIIIRVIAFPYEKFGVLTSKVTSISEFSSLDRNQRLNNSEDGFYYMNAEVYPSQRIPLTALKDGMKVEAVIQLQKTNLIKWLFLPISKSLIRNPDF</sequence>
<reference evidence="3 4" key="1">
    <citation type="submission" date="2015-11" db="EMBL/GenBank/DDBJ databases">
        <title>Genomic Taxonomy of the Vibrionaceae.</title>
        <authorList>
            <person name="Gomez-Gil B."/>
            <person name="Enciso-Ibarra J."/>
        </authorList>
    </citation>
    <scope>NUCLEOTIDE SEQUENCE [LARGE SCALE GENOMIC DNA]</scope>
    <source>
        <strain evidence="3 4">CAIM 912</strain>
    </source>
</reference>
<dbReference type="InterPro" id="IPR050739">
    <property type="entry name" value="MFP"/>
</dbReference>
<keyword evidence="4" id="KW-1185">Reference proteome</keyword>
<accession>A0A135IB33</accession>
<organism evidence="3 4">
    <name type="scientific">Enterovibrio coralii</name>
    <dbReference type="NCBI Taxonomy" id="294935"/>
    <lineage>
        <taxon>Bacteria</taxon>
        <taxon>Pseudomonadati</taxon>
        <taxon>Pseudomonadota</taxon>
        <taxon>Gammaproteobacteria</taxon>
        <taxon>Vibrionales</taxon>
        <taxon>Vibrionaceae</taxon>
        <taxon>Enterovibrio</taxon>
    </lineage>
</organism>
<keyword evidence="1" id="KW-0472">Membrane</keyword>
<protein>
    <recommendedName>
        <fullName evidence="2">AprE-like beta-barrel domain-containing protein</fullName>
    </recommendedName>
</protein>
<evidence type="ECO:0000256" key="1">
    <source>
        <dbReference type="SAM" id="Phobius"/>
    </source>
</evidence>
<dbReference type="PANTHER" id="PTHR30386:SF28">
    <property type="entry name" value="EXPORTED PROTEIN"/>
    <property type="match status" value="1"/>
</dbReference>
<evidence type="ECO:0000259" key="2">
    <source>
        <dbReference type="Pfam" id="PF26002"/>
    </source>
</evidence>
<gene>
    <name evidence="3" type="ORF">ATN88_25130</name>
</gene>
<dbReference type="EMBL" id="LNTY01000020">
    <property type="protein sequence ID" value="KXF82574.1"/>
    <property type="molecule type" value="Genomic_DNA"/>
</dbReference>
<keyword evidence="1" id="KW-1133">Transmembrane helix</keyword>
<proteinExistence type="predicted"/>
<evidence type="ECO:0000313" key="4">
    <source>
        <dbReference type="Proteomes" id="UP000070529"/>
    </source>
</evidence>
<evidence type="ECO:0000313" key="3">
    <source>
        <dbReference type="EMBL" id="KXF82574.1"/>
    </source>
</evidence>
<dbReference type="OrthoDB" id="9775513at2"/>
<dbReference type="Gene3D" id="2.40.30.170">
    <property type="match status" value="1"/>
</dbReference>